<proteinExistence type="predicted"/>
<protein>
    <submittedName>
        <fullName evidence="2">Uncharacterized protein</fullName>
    </submittedName>
</protein>
<keyword evidence="1" id="KW-0472">Membrane</keyword>
<comment type="caution">
    <text evidence="2">The sequence shown here is derived from an EMBL/GenBank/DDBJ whole genome shotgun (WGS) entry which is preliminary data.</text>
</comment>
<evidence type="ECO:0000313" key="2">
    <source>
        <dbReference type="EMBL" id="KUL99818.1"/>
    </source>
</evidence>
<sequence>MNETKKWGYIFDEKLNMYVPNLPRQKKFAKVLLILSLISFIAILIQIYFWNKISYEKRSFLAYTHVMLFLFLAIYLVLKINIHLIEKRLEEIKGLKLSKDLEIKALKNRRFFAYIMIWILLIVMFFSHPNILKQFSTRYIFYLIFAIGAFIYNFYKLFTEFKNNKYSLIIIGKTIKIYFENDEKEFITTDNISYAKFYAIARGRGRRDRNPTLQIFDSEDKKLVEMTIKAIDYYSLKKYFEKYNVTIDNQYKEF</sequence>
<dbReference type="OrthoDB" id="79567at2"/>
<feature type="transmembrane region" description="Helical" evidence="1">
    <location>
        <begin position="61"/>
        <end position="78"/>
    </location>
</feature>
<feature type="transmembrane region" description="Helical" evidence="1">
    <location>
        <begin position="111"/>
        <end position="127"/>
    </location>
</feature>
<dbReference type="RefSeq" id="WP_029597815.1">
    <property type="nucleotide sequence ID" value="NZ_CP022122.1"/>
</dbReference>
<feature type="transmembrane region" description="Helical" evidence="1">
    <location>
        <begin position="139"/>
        <end position="158"/>
    </location>
</feature>
<evidence type="ECO:0000256" key="1">
    <source>
        <dbReference type="SAM" id="Phobius"/>
    </source>
</evidence>
<dbReference type="EMBL" id="LMVH01000001">
    <property type="protein sequence ID" value="KUL99818.1"/>
    <property type="molecule type" value="Genomic_DNA"/>
</dbReference>
<evidence type="ECO:0000313" key="3">
    <source>
        <dbReference type="Proteomes" id="UP000054800"/>
    </source>
</evidence>
<accession>A0A101K796</accession>
<gene>
    <name evidence="2" type="ORF">RO03_04640</name>
</gene>
<dbReference type="Proteomes" id="UP000054800">
    <property type="component" value="Unassembled WGS sequence"/>
</dbReference>
<reference evidence="2 3" key="1">
    <citation type="submission" date="2015-10" db="EMBL/GenBank/DDBJ databases">
        <authorList>
            <person name="Gilbert D.G."/>
        </authorList>
    </citation>
    <scope>NUCLEOTIDE SEQUENCE [LARGE SCALE GENOMIC DNA]</scope>
    <source>
        <strain evidence="2 3">ChDC F311</strain>
    </source>
</reference>
<keyword evidence="1" id="KW-1133">Transmembrane helix</keyword>
<feature type="transmembrane region" description="Helical" evidence="1">
    <location>
        <begin position="31"/>
        <end position="49"/>
    </location>
</feature>
<keyword evidence="1" id="KW-0812">Transmembrane</keyword>
<name>A0A101K796_FUSNC</name>
<dbReference type="AlphaFoldDB" id="A0A101K796"/>
<organism evidence="2 3">
    <name type="scientific">Fusobacterium nucleatum subsp. nucleatum</name>
    <dbReference type="NCBI Taxonomy" id="76856"/>
    <lineage>
        <taxon>Bacteria</taxon>
        <taxon>Fusobacteriati</taxon>
        <taxon>Fusobacteriota</taxon>
        <taxon>Fusobacteriia</taxon>
        <taxon>Fusobacteriales</taxon>
        <taxon>Fusobacteriaceae</taxon>
        <taxon>Fusobacterium</taxon>
    </lineage>
</organism>